<evidence type="ECO:0000256" key="2">
    <source>
        <dbReference type="ARBA" id="ARBA00023015"/>
    </source>
</evidence>
<feature type="domain" description="RNA polymerase sigma-70 region 2" evidence="7">
    <location>
        <begin position="1"/>
        <end position="66"/>
    </location>
</feature>
<evidence type="ECO:0000256" key="5">
    <source>
        <dbReference type="ARBA" id="ARBA00023163"/>
    </source>
</evidence>
<dbReference type="PANTHER" id="PTHR43133">
    <property type="entry name" value="RNA POLYMERASE ECF-TYPE SIGMA FACTO"/>
    <property type="match status" value="1"/>
</dbReference>
<protein>
    <submittedName>
        <fullName evidence="9">Sigma-70 family RNA polymerase sigma factor</fullName>
    </submittedName>
</protein>
<dbReference type="Pfam" id="PF04542">
    <property type="entry name" value="Sigma70_r2"/>
    <property type="match status" value="1"/>
</dbReference>
<keyword evidence="5" id="KW-0804">Transcription</keyword>
<proteinExistence type="inferred from homology"/>
<dbReference type="InterPro" id="IPR013325">
    <property type="entry name" value="RNA_pol_sigma_r2"/>
</dbReference>
<keyword evidence="4" id="KW-0238">DNA-binding</keyword>
<name>A0ABS3R6G3_9ACTN</name>
<reference evidence="9 10" key="1">
    <citation type="submission" date="2021-03" db="EMBL/GenBank/DDBJ databases">
        <authorList>
            <person name="Kanchanasin P."/>
            <person name="Saeng-In P."/>
            <person name="Phongsopitanun W."/>
            <person name="Yuki M."/>
            <person name="Kudo T."/>
            <person name="Ohkuma M."/>
            <person name="Tanasupawat S."/>
        </authorList>
    </citation>
    <scope>NUCLEOTIDE SEQUENCE [LARGE SCALE GENOMIC DNA]</scope>
    <source>
        <strain evidence="9 10">L46</strain>
    </source>
</reference>
<dbReference type="InterPro" id="IPR013249">
    <property type="entry name" value="RNA_pol_sigma70_r4_t2"/>
</dbReference>
<comment type="caution">
    <text evidence="9">The sequence shown here is derived from an EMBL/GenBank/DDBJ whole genome shotgun (WGS) entry which is preliminary data.</text>
</comment>
<evidence type="ECO:0000256" key="3">
    <source>
        <dbReference type="ARBA" id="ARBA00023082"/>
    </source>
</evidence>
<dbReference type="InterPro" id="IPR007627">
    <property type="entry name" value="RNA_pol_sigma70_r2"/>
</dbReference>
<dbReference type="Proteomes" id="UP000666915">
    <property type="component" value="Unassembled WGS sequence"/>
</dbReference>
<sequence>MYDACRQRVWAYAAARAGRQIADEVVSETFAVAWRRIADVPDPPLPWLLGVARNVLRDGYRAEARREACTAELARWAPRPSGDIAEDVAERLAVLRAMAAIPEGDREILILVAWQGLSPREAARVVGCSPAALRVRLHRARRRLLRAADAGAEAEAGAGRAEAAGGPAGASGPARGPARGPAAEAAGRPVRPQMGIVSEERA</sequence>
<dbReference type="EMBL" id="JAGEOK010000021">
    <property type="protein sequence ID" value="MBO2441756.1"/>
    <property type="molecule type" value="Genomic_DNA"/>
</dbReference>
<dbReference type="PANTHER" id="PTHR43133:SF8">
    <property type="entry name" value="RNA POLYMERASE SIGMA FACTOR HI_1459-RELATED"/>
    <property type="match status" value="1"/>
</dbReference>
<keyword evidence="3" id="KW-0731">Sigma factor</keyword>
<accession>A0ABS3R6G3</accession>
<keyword evidence="10" id="KW-1185">Reference proteome</keyword>
<dbReference type="InterPro" id="IPR014284">
    <property type="entry name" value="RNA_pol_sigma-70_dom"/>
</dbReference>
<organism evidence="9 10">
    <name type="scientific">Actinomadura nitritigenes</name>
    <dbReference type="NCBI Taxonomy" id="134602"/>
    <lineage>
        <taxon>Bacteria</taxon>
        <taxon>Bacillati</taxon>
        <taxon>Actinomycetota</taxon>
        <taxon>Actinomycetes</taxon>
        <taxon>Streptosporangiales</taxon>
        <taxon>Thermomonosporaceae</taxon>
        <taxon>Actinomadura</taxon>
    </lineage>
</organism>
<dbReference type="Gene3D" id="1.10.10.10">
    <property type="entry name" value="Winged helix-like DNA-binding domain superfamily/Winged helix DNA-binding domain"/>
    <property type="match status" value="1"/>
</dbReference>
<evidence type="ECO:0000313" key="9">
    <source>
        <dbReference type="EMBL" id="MBO2441756.1"/>
    </source>
</evidence>
<evidence type="ECO:0000259" key="8">
    <source>
        <dbReference type="Pfam" id="PF08281"/>
    </source>
</evidence>
<feature type="compositionally biased region" description="Low complexity" evidence="6">
    <location>
        <begin position="154"/>
        <end position="192"/>
    </location>
</feature>
<dbReference type="Gene3D" id="1.10.1740.10">
    <property type="match status" value="1"/>
</dbReference>
<feature type="domain" description="RNA polymerase sigma factor 70 region 4 type 2" evidence="8">
    <location>
        <begin position="92"/>
        <end position="144"/>
    </location>
</feature>
<evidence type="ECO:0000259" key="7">
    <source>
        <dbReference type="Pfam" id="PF04542"/>
    </source>
</evidence>
<dbReference type="InterPro" id="IPR039425">
    <property type="entry name" value="RNA_pol_sigma-70-like"/>
</dbReference>
<evidence type="ECO:0000313" key="10">
    <source>
        <dbReference type="Proteomes" id="UP000666915"/>
    </source>
</evidence>
<evidence type="ECO:0000256" key="6">
    <source>
        <dbReference type="SAM" id="MobiDB-lite"/>
    </source>
</evidence>
<dbReference type="SUPFAM" id="SSF88659">
    <property type="entry name" value="Sigma3 and sigma4 domains of RNA polymerase sigma factors"/>
    <property type="match status" value="1"/>
</dbReference>
<comment type="similarity">
    <text evidence="1">Belongs to the sigma-70 factor family. ECF subfamily.</text>
</comment>
<dbReference type="Pfam" id="PF08281">
    <property type="entry name" value="Sigma70_r4_2"/>
    <property type="match status" value="1"/>
</dbReference>
<evidence type="ECO:0000256" key="4">
    <source>
        <dbReference type="ARBA" id="ARBA00023125"/>
    </source>
</evidence>
<feature type="region of interest" description="Disordered" evidence="6">
    <location>
        <begin position="154"/>
        <end position="202"/>
    </location>
</feature>
<dbReference type="NCBIfam" id="TIGR02937">
    <property type="entry name" value="sigma70-ECF"/>
    <property type="match status" value="1"/>
</dbReference>
<keyword evidence="2" id="KW-0805">Transcription regulation</keyword>
<evidence type="ECO:0000256" key="1">
    <source>
        <dbReference type="ARBA" id="ARBA00010641"/>
    </source>
</evidence>
<gene>
    <name evidence="9" type="ORF">J4557_29955</name>
</gene>
<dbReference type="InterPro" id="IPR013324">
    <property type="entry name" value="RNA_pol_sigma_r3/r4-like"/>
</dbReference>
<dbReference type="SUPFAM" id="SSF88946">
    <property type="entry name" value="Sigma2 domain of RNA polymerase sigma factors"/>
    <property type="match status" value="1"/>
</dbReference>
<dbReference type="InterPro" id="IPR036388">
    <property type="entry name" value="WH-like_DNA-bd_sf"/>
</dbReference>